<dbReference type="Proteomes" id="UP001214415">
    <property type="component" value="Chromosome 1"/>
</dbReference>
<dbReference type="GO" id="GO:0043565">
    <property type="term" value="F:sequence-specific DNA binding"/>
    <property type="evidence" value="ECO:0007669"/>
    <property type="project" value="InterPro"/>
</dbReference>
<gene>
    <name evidence="13" type="ORF">MEQU1_000376</name>
</gene>
<dbReference type="Gene3D" id="2.30.250.10">
    <property type="entry name" value="Aminopeptidase i, Domain 2"/>
    <property type="match status" value="1"/>
</dbReference>
<feature type="region of interest" description="Disordered" evidence="11">
    <location>
        <begin position="1"/>
        <end position="98"/>
    </location>
</feature>
<dbReference type="Pfam" id="PF02127">
    <property type="entry name" value="Peptidase_M18"/>
    <property type="match status" value="1"/>
</dbReference>
<dbReference type="InterPro" id="IPR023358">
    <property type="entry name" value="Peptidase_M18_dom2"/>
</dbReference>
<protein>
    <recommendedName>
        <fullName evidence="4">aspartyl aminopeptidase</fullName>
        <ecNumber evidence="4">3.4.11.21</ecNumber>
    </recommendedName>
</protein>
<feature type="compositionally biased region" description="Low complexity" evidence="11">
    <location>
        <begin position="70"/>
        <end position="81"/>
    </location>
</feature>
<proteinExistence type="inferred from homology"/>
<feature type="compositionally biased region" description="Polar residues" evidence="11">
    <location>
        <begin position="82"/>
        <end position="96"/>
    </location>
</feature>
<accession>A0AAF0EFF6</accession>
<dbReference type="SUPFAM" id="SSF101821">
    <property type="entry name" value="Aminopeptidase/glucanase lid domain"/>
    <property type="match status" value="1"/>
</dbReference>
<evidence type="ECO:0000256" key="1">
    <source>
        <dbReference type="ARBA" id="ARBA00001335"/>
    </source>
</evidence>
<organism evidence="13 14">
    <name type="scientific">Malassezia equina</name>
    <dbReference type="NCBI Taxonomy" id="1381935"/>
    <lineage>
        <taxon>Eukaryota</taxon>
        <taxon>Fungi</taxon>
        <taxon>Dikarya</taxon>
        <taxon>Basidiomycota</taxon>
        <taxon>Ustilaginomycotina</taxon>
        <taxon>Malasseziomycetes</taxon>
        <taxon>Malasseziales</taxon>
        <taxon>Malasseziaceae</taxon>
        <taxon>Malassezia</taxon>
    </lineage>
</organism>
<dbReference type="InterPro" id="IPR000679">
    <property type="entry name" value="Znf_GATA"/>
</dbReference>
<evidence type="ECO:0000313" key="13">
    <source>
        <dbReference type="EMBL" id="WFD21721.1"/>
    </source>
</evidence>
<dbReference type="Pfam" id="PF00320">
    <property type="entry name" value="GATA"/>
    <property type="match status" value="1"/>
</dbReference>
<comment type="cofactor">
    <cofactor evidence="2">
        <name>Zn(2+)</name>
        <dbReference type="ChEBI" id="CHEBI:29105"/>
    </cofactor>
</comment>
<evidence type="ECO:0000256" key="11">
    <source>
        <dbReference type="SAM" id="MobiDB-lite"/>
    </source>
</evidence>
<reference evidence="13" key="1">
    <citation type="submission" date="2023-03" db="EMBL/GenBank/DDBJ databases">
        <title>Mating type loci evolution in Malassezia.</title>
        <authorList>
            <person name="Coelho M.A."/>
        </authorList>
    </citation>
    <scope>NUCLEOTIDE SEQUENCE</scope>
    <source>
        <strain evidence="13">CBS 12830</strain>
    </source>
</reference>
<dbReference type="Gene3D" id="3.40.630.10">
    <property type="entry name" value="Zn peptidases"/>
    <property type="match status" value="1"/>
</dbReference>
<evidence type="ECO:0000256" key="10">
    <source>
        <dbReference type="ARBA" id="ARBA00023049"/>
    </source>
</evidence>
<dbReference type="GO" id="GO:0008237">
    <property type="term" value="F:metallopeptidase activity"/>
    <property type="evidence" value="ECO:0007669"/>
    <property type="project" value="UniProtKB-KW"/>
</dbReference>
<feature type="compositionally biased region" description="Basic residues" evidence="11">
    <location>
        <begin position="501"/>
        <end position="512"/>
    </location>
</feature>
<evidence type="ECO:0000259" key="12">
    <source>
        <dbReference type="SMART" id="SM00401"/>
    </source>
</evidence>
<keyword evidence="9" id="KW-0862">Zinc</keyword>
<feature type="compositionally biased region" description="Low complexity" evidence="11">
    <location>
        <begin position="311"/>
        <end position="320"/>
    </location>
</feature>
<feature type="region of interest" description="Disordered" evidence="11">
    <location>
        <begin position="754"/>
        <end position="777"/>
    </location>
</feature>
<dbReference type="PANTHER" id="PTHR28570:SF3">
    <property type="entry name" value="ASPARTYL AMINOPEPTIDASE"/>
    <property type="match status" value="1"/>
</dbReference>
<dbReference type="CDD" id="cd05658">
    <property type="entry name" value="M18_DAP"/>
    <property type="match status" value="1"/>
</dbReference>
<feature type="compositionally biased region" description="Low complexity" evidence="11">
    <location>
        <begin position="491"/>
        <end position="500"/>
    </location>
</feature>
<dbReference type="SUPFAM" id="SSF57716">
    <property type="entry name" value="Glucocorticoid receptor-like (DNA-binding domain)"/>
    <property type="match status" value="1"/>
</dbReference>
<evidence type="ECO:0000256" key="3">
    <source>
        <dbReference type="ARBA" id="ARBA00008290"/>
    </source>
</evidence>
<dbReference type="PRINTS" id="PR00932">
    <property type="entry name" value="AMINO1PTASE"/>
</dbReference>
<comment type="similarity">
    <text evidence="3">Belongs to the peptidase M18 family.</text>
</comment>
<dbReference type="InterPro" id="IPR013088">
    <property type="entry name" value="Znf_NHR/GATA"/>
</dbReference>
<dbReference type="NCBIfam" id="NF002759">
    <property type="entry name" value="PRK02813.1"/>
    <property type="match status" value="1"/>
</dbReference>
<evidence type="ECO:0000256" key="4">
    <source>
        <dbReference type="ARBA" id="ARBA00011965"/>
    </source>
</evidence>
<sequence>MAAEPTTRDAGAAASASPAPTPPSAPMPLEAPKIPAGGPWQGPTQAPPPAVPKLEAPPPTMSTPAGDARVGTMPPTTVPGTASQPVSKPTKPSSHANRAKNVALTALTGGSIGLPAQETPAPGFLPAGGGNRKVIPELVLPFPLPCEDTVVASEATMDMDSSVVCLQALRQTRMMHMLQILPPYSHRQRAGMEFYEVVPPSLLPGIHPRSAHTLLSLGRADVHVGPMTYYGVRFWHLRPAPAPTMPRVQRPVRPPEAGRPPMAHGPGPQTAAHVRPHGPSGPAQVHAPGPTPQGAGPGSFSEAPRPPPATAAPSTQSSQPQPQPQPQGHPPQPQAQPPPPLDAGFVARLQQRAERDPHLQHLLQLARTGQLPEQGMVQLNAILASLVTPPVPPPEERAPPVVLVEFPENPSLQLVLPLWHAAVERTHATGQASSVVLSFFAPAIGSKAAGESGKEEAQAAVHGMLVRHMSHVSSAPPPAAAPAPTKEEADPAAAPAAAPAPKRRRTGARGKNVKAEQAAPDATAAPPTRNHELFPLTWRITSEQGVDERLWDCLGRVPGCLTNGAWASPGDERVFAAIKASFAQRKRTMPALHRLPPRLSATDIPPGLVDHVQDRYAMRMAVHTHRPQPKRKVAMLSDTKEANHARSMEPALRAPVIGEDGVKPKRKRHVATHNPDGSLKSCGACGKTKTPMWRRGPKGPSQLCNACGAKWKAGRLVVPEVPPPPILNDVLPVRHVKPPIASMPPMMPVPQVPSSLSGGIPAPRQNAPPGHPTPMPATTHLEVRPPSGEAATSAPLSHMALGAAASEPRYEAVLPLSKGPAIPAAAQRFLKYVEASPTPFHATASSVAMLENAGFIKLHEHQSWDEKLYQRNQSSLVAFVIGKKYAPGHGVHMVGAHTDSPNLRVRPVSKKSKEGYLQCSVETYGGGQWHTWFDRDLSLAGRVIVAEKDAPHRFVSRLVHIRRPLLRVPTLAIHLNRSVNEAFKFNHEDQLQPILGLADSLNQPAAPTSEAVGVPTMGSKHHPALLTLLATELDVPVDSIEDFELSLYDTHPPTAGGLHNEFLFTPRVDNQMSCFCATEALIASVVDLDAVEQAESIRAIALFDHEEVGSVSHQGAESSLLSSMVHRLAGLVVPGAPHTSVAAPELIEQSLARSFLISSDTAHAVHPNYASVHEEHLRPKMNAGPVIKTNAKQRYASNAVTTFLLRRVAKRAGVPLQEFEVRNDCPCGSTIGPMLSKAVRTVDLGNPQLSMHSIREVCGAKDVDYKIRLFLEFFRSFDEIDAELHVD</sequence>
<feature type="region of interest" description="Disordered" evidence="11">
    <location>
        <begin position="470"/>
        <end position="530"/>
    </location>
</feature>
<keyword evidence="6" id="KW-0645">Protease</keyword>
<dbReference type="FunFam" id="2.30.250.10:FF:000001">
    <property type="entry name" value="Aspartyl aminopeptidase 1"/>
    <property type="match status" value="1"/>
</dbReference>
<dbReference type="EC" id="3.4.11.21" evidence="4"/>
<keyword evidence="14" id="KW-1185">Reference proteome</keyword>
<dbReference type="Gene3D" id="3.30.50.10">
    <property type="entry name" value="Erythroid Transcription Factor GATA-1, subunit A"/>
    <property type="match status" value="1"/>
</dbReference>
<dbReference type="GO" id="GO:0006355">
    <property type="term" value="P:regulation of DNA-templated transcription"/>
    <property type="evidence" value="ECO:0007669"/>
    <property type="project" value="InterPro"/>
</dbReference>
<dbReference type="CDD" id="cd00202">
    <property type="entry name" value="ZnF_GATA"/>
    <property type="match status" value="1"/>
</dbReference>
<keyword evidence="10" id="KW-0482">Metalloprotease</keyword>
<evidence type="ECO:0000313" key="14">
    <source>
        <dbReference type="Proteomes" id="UP001214415"/>
    </source>
</evidence>
<dbReference type="PANTHER" id="PTHR28570">
    <property type="entry name" value="ASPARTYL AMINOPEPTIDASE"/>
    <property type="match status" value="1"/>
</dbReference>
<dbReference type="SMART" id="SM00401">
    <property type="entry name" value="ZnF_GATA"/>
    <property type="match status" value="1"/>
</dbReference>
<keyword evidence="5 13" id="KW-0031">Aminopeptidase</keyword>
<dbReference type="InterPro" id="IPR001948">
    <property type="entry name" value="Peptidase_M18"/>
</dbReference>
<dbReference type="SUPFAM" id="SSF53187">
    <property type="entry name" value="Zn-dependent exopeptidases"/>
    <property type="match status" value="1"/>
</dbReference>
<dbReference type="GO" id="GO:0000324">
    <property type="term" value="C:fungal-type vacuole"/>
    <property type="evidence" value="ECO:0007669"/>
    <property type="project" value="TreeGrafter"/>
</dbReference>
<feature type="compositionally biased region" description="Pro residues" evidence="11">
    <location>
        <begin position="45"/>
        <end position="61"/>
    </location>
</feature>
<evidence type="ECO:0000256" key="5">
    <source>
        <dbReference type="ARBA" id="ARBA00022438"/>
    </source>
</evidence>
<dbReference type="GO" id="GO:0008270">
    <property type="term" value="F:zinc ion binding"/>
    <property type="evidence" value="ECO:0007669"/>
    <property type="project" value="InterPro"/>
</dbReference>
<dbReference type="GO" id="GO:0006508">
    <property type="term" value="P:proteolysis"/>
    <property type="evidence" value="ECO:0007669"/>
    <property type="project" value="UniProtKB-KW"/>
</dbReference>
<keyword evidence="7" id="KW-0479">Metal-binding</keyword>
<evidence type="ECO:0000256" key="6">
    <source>
        <dbReference type="ARBA" id="ARBA00022670"/>
    </source>
</evidence>
<feature type="compositionally biased region" description="Pro residues" evidence="11">
    <location>
        <begin position="321"/>
        <end position="341"/>
    </location>
</feature>
<evidence type="ECO:0000256" key="8">
    <source>
        <dbReference type="ARBA" id="ARBA00022801"/>
    </source>
</evidence>
<feature type="domain" description="GATA-type" evidence="12">
    <location>
        <begin position="676"/>
        <end position="727"/>
    </location>
</feature>
<feature type="region of interest" description="Disordered" evidence="11">
    <location>
        <begin position="240"/>
        <end position="343"/>
    </location>
</feature>
<dbReference type="EMBL" id="CP119900">
    <property type="protein sequence ID" value="WFD21721.1"/>
    <property type="molecule type" value="Genomic_DNA"/>
</dbReference>
<dbReference type="GO" id="GO:0004177">
    <property type="term" value="F:aminopeptidase activity"/>
    <property type="evidence" value="ECO:0007669"/>
    <property type="project" value="UniProtKB-KW"/>
</dbReference>
<evidence type="ECO:0000256" key="9">
    <source>
        <dbReference type="ARBA" id="ARBA00022833"/>
    </source>
</evidence>
<name>A0AAF0EFF6_9BASI</name>
<evidence type="ECO:0000256" key="2">
    <source>
        <dbReference type="ARBA" id="ARBA00001947"/>
    </source>
</evidence>
<feature type="compositionally biased region" description="Low complexity" evidence="11">
    <location>
        <begin position="518"/>
        <end position="528"/>
    </location>
</feature>
<evidence type="ECO:0000256" key="7">
    <source>
        <dbReference type="ARBA" id="ARBA00022723"/>
    </source>
</evidence>
<feature type="compositionally biased region" description="Low complexity" evidence="11">
    <location>
        <begin position="8"/>
        <end position="18"/>
    </location>
</feature>
<keyword evidence="8 13" id="KW-0378">Hydrolase</keyword>
<comment type="catalytic activity">
    <reaction evidence="1">
        <text>Release of an N-terminal aspartate or glutamate from a peptide, with a preference for aspartate.</text>
        <dbReference type="EC" id="3.4.11.21"/>
    </reaction>
</comment>